<organism evidence="2 3">
    <name type="scientific">Pseudomonas paraeruginosa</name>
    <dbReference type="NCBI Taxonomy" id="2994495"/>
    <lineage>
        <taxon>Bacteria</taxon>
        <taxon>Pseudomonadati</taxon>
        <taxon>Pseudomonadota</taxon>
        <taxon>Gammaproteobacteria</taxon>
        <taxon>Pseudomonadales</taxon>
        <taxon>Pseudomonadaceae</taxon>
        <taxon>Pseudomonas</taxon>
    </lineage>
</organism>
<evidence type="ECO:0000313" key="3">
    <source>
        <dbReference type="Proteomes" id="UP000238390"/>
    </source>
</evidence>
<gene>
    <name evidence="2" type="ORF">CSB93_2164</name>
</gene>
<proteinExistence type="predicted"/>
<evidence type="ECO:0000256" key="1">
    <source>
        <dbReference type="SAM" id="MobiDB-lite"/>
    </source>
</evidence>
<dbReference type="AlphaFoldDB" id="A0A2R3IV72"/>
<dbReference type="EMBL" id="CP027169">
    <property type="protein sequence ID" value="AVK05819.1"/>
    <property type="molecule type" value="Genomic_DNA"/>
</dbReference>
<protein>
    <submittedName>
        <fullName evidence="2">Uncharacterized protein</fullName>
    </submittedName>
</protein>
<sequence>MGRAKSFRANKEQPLRATMTAGQLENIARSAKKDVRKKGKS</sequence>
<feature type="region of interest" description="Disordered" evidence="1">
    <location>
        <begin position="1"/>
        <end position="41"/>
    </location>
</feature>
<dbReference type="Proteomes" id="UP000238390">
    <property type="component" value="Chromosome"/>
</dbReference>
<name>A0A2R3IV72_9PSED</name>
<evidence type="ECO:0000313" key="2">
    <source>
        <dbReference type="EMBL" id="AVK05819.1"/>
    </source>
</evidence>
<accession>A0A2R3IV72</accession>
<reference evidence="2 3" key="1">
    <citation type="submission" date="2018-02" db="EMBL/GenBank/DDBJ databases">
        <title>FDA/CDC Antimicrobial Resistant Isolate Bank Genome Sequencing.</title>
        <authorList>
            <person name="Benahmed F.H."/>
            <person name="Lutgring J.D."/>
            <person name="Yoo B."/>
            <person name="Machado M."/>
            <person name="Brown A."/>
            <person name="McAllister G."/>
            <person name="Perry A."/>
            <person name="Halpin A.L."/>
            <person name="Vavikolanu K."/>
            <person name="Ott S."/>
            <person name="Zhao X."/>
            <person name="Tallon L.J."/>
            <person name="Sadzewicz L."/>
            <person name="Aluvathingal J."/>
            <person name="Nadendla S."/>
            <person name="Voskania-kordi A."/>
            <person name="Simonyan V."/>
            <person name="Patel J."/>
            <person name="Shawar R.M."/>
        </authorList>
    </citation>
    <scope>NUCLEOTIDE SEQUENCE [LARGE SCALE GENOMIC DNA]</scope>
    <source>
        <strain evidence="2 3">AR_0356</strain>
    </source>
</reference>
<keyword evidence="3" id="KW-1185">Reference proteome</keyword>